<keyword evidence="2" id="KW-1185">Reference proteome</keyword>
<reference evidence="3" key="1">
    <citation type="submission" date="2025-08" db="UniProtKB">
        <authorList>
            <consortium name="RefSeq"/>
        </authorList>
    </citation>
    <scope>IDENTIFICATION</scope>
</reference>
<dbReference type="Proteomes" id="UP001652624">
    <property type="component" value="Unplaced"/>
</dbReference>
<feature type="non-terminal residue" evidence="3">
    <location>
        <position position="436"/>
    </location>
</feature>
<feature type="compositionally biased region" description="Low complexity" evidence="1">
    <location>
        <begin position="14"/>
        <end position="23"/>
    </location>
</feature>
<evidence type="ECO:0000256" key="1">
    <source>
        <dbReference type="SAM" id="MobiDB-lite"/>
    </source>
</evidence>
<feature type="compositionally biased region" description="Basic and acidic residues" evidence="1">
    <location>
        <begin position="65"/>
        <end position="84"/>
    </location>
</feature>
<accession>A0ABM3WV07</accession>
<feature type="compositionally biased region" description="Basic and acidic residues" evidence="1">
    <location>
        <begin position="133"/>
        <end position="146"/>
    </location>
</feature>
<evidence type="ECO:0000313" key="2">
    <source>
        <dbReference type="Proteomes" id="UP001652624"/>
    </source>
</evidence>
<sequence>MSAENGQDPPHPPAASQHPAESFASEEEKAEVQLPRKSKQEPPLTPEAIYQPSRPPEEEWEEEDHLSRSERRGQGISLGEKEYLNKGEFLEEKKDFLEKKKVVAYLEEENKLKRRESLSKQEHQKVGKHQQKEKHLEENTDKESRMDFLPQATSTLNLRNPAVSLSRMTTLLENLPIVQTTRKSFYENVYPLLFLQSEEQLLQFLDKTTQTEWLYKEKCISLCHITKEKGEKEGEEEEEEIKTKEVYNAVTEGSSVASLQTNKNMDSEAYIYIDPKVSEQDVNLTPSTSRRSMWEDILSSSMSLGSMESSESLEDKSQTMFKKILKEMTAEDDLEEDMDIPLTGYLESETRRKLRILLKKNVEKYKEVILWILKKREHLLGHKIAQNIMTFQLEDDSPAKKDPEHPPVQQRRKRKLEIDQEWAVHKQSLAEGSEAQ</sequence>
<dbReference type="RefSeq" id="XP_060040404.1">
    <property type="nucleotide sequence ID" value="XM_060184421.1"/>
</dbReference>
<gene>
    <name evidence="3" type="primary">LOC103111877</name>
</gene>
<protein>
    <submittedName>
        <fullName evidence="3">Glutamate-rich protein 6B</fullName>
    </submittedName>
</protein>
<feature type="region of interest" description="Disordered" evidence="1">
    <location>
        <begin position="395"/>
        <end position="415"/>
    </location>
</feature>
<feature type="region of interest" description="Disordered" evidence="1">
    <location>
        <begin position="114"/>
        <end position="146"/>
    </location>
</feature>
<feature type="compositionally biased region" description="Basic and acidic residues" evidence="1">
    <location>
        <begin position="114"/>
        <end position="125"/>
    </location>
</feature>
<organism evidence="2 3">
    <name type="scientific">Erinaceus europaeus</name>
    <name type="common">Western European hedgehog</name>
    <dbReference type="NCBI Taxonomy" id="9365"/>
    <lineage>
        <taxon>Eukaryota</taxon>
        <taxon>Metazoa</taxon>
        <taxon>Chordata</taxon>
        <taxon>Craniata</taxon>
        <taxon>Vertebrata</taxon>
        <taxon>Euteleostomi</taxon>
        <taxon>Mammalia</taxon>
        <taxon>Eutheria</taxon>
        <taxon>Laurasiatheria</taxon>
        <taxon>Eulipotyphla</taxon>
        <taxon>Erinaceidae</taxon>
        <taxon>Erinaceinae</taxon>
        <taxon>Erinaceus</taxon>
    </lineage>
</organism>
<dbReference type="GeneID" id="103111877"/>
<proteinExistence type="predicted"/>
<name>A0ABM3WV07_ERIEU</name>
<feature type="region of interest" description="Disordered" evidence="1">
    <location>
        <begin position="1"/>
        <end position="84"/>
    </location>
</feature>
<evidence type="ECO:0000313" key="3">
    <source>
        <dbReference type="RefSeq" id="XP_060040404.1"/>
    </source>
</evidence>